<feature type="compositionally biased region" description="Polar residues" evidence="1">
    <location>
        <begin position="1"/>
        <end position="10"/>
    </location>
</feature>
<evidence type="ECO:0000313" key="2">
    <source>
        <dbReference type="EMBL" id="TNN24038.1"/>
    </source>
</evidence>
<gene>
    <name evidence="2" type="ORF">EYF80_065839</name>
</gene>
<organism evidence="2 3">
    <name type="scientific">Liparis tanakae</name>
    <name type="common">Tanaka's snailfish</name>
    <dbReference type="NCBI Taxonomy" id="230148"/>
    <lineage>
        <taxon>Eukaryota</taxon>
        <taxon>Metazoa</taxon>
        <taxon>Chordata</taxon>
        <taxon>Craniata</taxon>
        <taxon>Vertebrata</taxon>
        <taxon>Euteleostomi</taxon>
        <taxon>Actinopterygii</taxon>
        <taxon>Neopterygii</taxon>
        <taxon>Teleostei</taxon>
        <taxon>Neoteleostei</taxon>
        <taxon>Acanthomorphata</taxon>
        <taxon>Eupercaria</taxon>
        <taxon>Perciformes</taxon>
        <taxon>Cottioidei</taxon>
        <taxon>Cottales</taxon>
        <taxon>Liparidae</taxon>
        <taxon>Liparis</taxon>
    </lineage>
</organism>
<dbReference type="AlphaFoldDB" id="A0A4Z2E5H6"/>
<dbReference type="EMBL" id="SRLO01016606">
    <property type="protein sequence ID" value="TNN24038.1"/>
    <property type="molecule type" value="Genomic_DNA"/>
</dbReference>
<accession>A0A4Z2E5H6</accession>
<feature type="region of interest" description="Disordered" evidence="1">
    <location>
        <begin position="1"/>
        <end position="28"/>
    </location>
</feature>
<reference evidence="2 3" key="1">
    <citation type="submission" date="2019-03" db="EMBL/GenBank/DDBJ databases">
        <title>First draft genome of Liparis tanakae, snailfish: a comprehensive survey of snailfish specific genes.</title>
        <authorList>
            <person name="Kim W."/>
            <person name="Song I."/>
            <person name="Jeong J.-H."/>
            <person name="Kim D."/>
            <person name="Kim S."/>
            <person name="Ryu S."/>
            <person name="Song J.Y."/>
            <person name="Lee S.K."/>
        </authorList>
    </citation>
    <scope>NUCLEOTIDE SEQUENCE [LARGE SCALE GENOMIC DNA]</scope>
    <source>
        <tissue evidence="2">Muscle</tissue>
    </source>
</reference>
<proteinExistence type="predicted"/>
<dbReference type="Proteomes" id="UP000314294">
    <property type="component" value="Unassembled WGS sequence"/>
</dbReference>
<name>A0A4Z2E5H6_9TELE</name>
<sequence length="28" mass="3111">MKLNLSSRTRGVTRRPFSGYLNSLSGVL</sequence>
<protein>
    <submittedName>
        <fullName evidence="2">Uncharacterized protein</fullName>
    </submittedName>
</protein>
<evidence type="ECO:0000256" key="1">
    <source>
        <dbReference type="SAM" id="MobiDB-lite"/>
    </source>
</evidence>
<evidence type="ECO:0000313" key="3">
    <source>
        <dbReference type="Proteomes" id="UP000314294"/>
    </source>
</evidence>
<keyword evidence="3" id="KW-1185">Reference proteome</keyword>
<comment type="caution">
    <text evidence="2">The sequence shown here is derived from an EMBL/GenBank/DDBJ whole genome shotgun (WGS) entry which is preliminary data.</text>
</comment>